<evidence type="ECO:0000313" key="2">
    <source>
        <dbReference type="Proteomes" id="UP001148838"/>
    </source>
</evidence>
<name>A0ABQ8T6K0_PERAM</name>
<proteinExistence type="predicted"/>
<protein>
    <recommendedName>
        <fullName evidence="3">Reverse transcriptase domain-containing protein</fullName>
    </recommendedName>
</protein>
<gene>
    <name evidence="1" type="ORF">ANN_11975</name>
</gene>
<evidence type="ECO:0000313" key="1">
    <source>
        <dbReference type="EMBL" id="KAJ4442109.1"/>
    </source>
</evidence>
<keyword evidence="2" id="KW-1185">Reference proteome</keyword>
<dbReference type="EMBL" id="JAJSOF020000015">
    <property type="protein sequence ID" value="KAJ4442109.1"/>
    <property type="molecule type" value="Genomic_DNA"/>
</dbReference>
<dbReference type="Proteomes" id="UP001148838">
    <property type="component" value="Unassembled WGS sequence"/>
</dbReference>
<comment type="caution">
    <text evidence="1">The sequence shown here is derived from an EMBL/GenBank/DDBJ whole genome shotgun (WGS) entry which is preliminary data.</text>
</comment>
<reference evidence="1 2" key="1">
    <citation type="journal article" date="2022" name="Allergy">
        <title>Genome assembly and annotation of Periplaneta americana reveal a comprehensive cockroach allergen profile.</title>
        <authorList>
            <person name="Wang L."/>
            <person name="Xiong Q."/>
            <person name="Saelim N."/>
            <person name="Wang L."/>
            <person name="Nong W."/>
            <person name="Wan A.T."/>
            <person name="Shi M."/>
            <person name="Liu X."/>
            <person name="Cao Q."/>
            <person name="Hui J.H.L."/>
            <person name="Sookrung N."/>
            <person name="Leung T.F."/>
            <person name="Tungtrongchitr A."/>
            <person name="Tsui S.K.W."/>
        </authorList>
    </citation>
    <scope>NUCLEOTIDE SEQUENCE [LARGE SCALE GENOMIC DNA]</scope>
    <source>
        <strain evidence="1">PWHHKU_190912</strain>
    </source>
</reference>
<sequence>MHYHLYFLTIRKVQDNREDLELNGLHQLLVYADDVNMSGENPQTIRENTEILLEASKAIGLEVTPEMAKYMIMSRDQNIVRNGNIKIGDLSFEEVEKFKYLVATGTEFGVVKASIGIYTAISLQLFIPSPPLHDILAALHTSTTGERDSCRIRTSTCRFAVQSMKCRWSTVPWPEETYLSIFFGILFLFIETRISCTYVQLPKERLGRWNIPSARYKTLRMTGDPEHRYTR</sequence>
<organism evidence="1 2">
    <name type="scientific">Periplaneta americana</name>
    <name type="common">American cockroach</name>
    <name type="synonym">Blatta americana</name>
    <dbReference type="NCBI Taxonomy" id="6978"/>
    <lineage>
        <taxon>Eukaryota</taxon>
        <taxon>Metazoa</taxon>
        <taxon>Ecdysozoa</taxon>
        <taxon>Arthropoda</taxon>
        <taxon>Hexapoda</taxon>
        <taxon>Insecta</taxon>
        <taxon>Pterygota</taxon>
        <taxon>Neoptera</taxon>
        <taxon>Polyneoptera</taxon>
        <taxon>Dictyoptera</taxon>
        <taxon>Blattodea</taxon>
        <taxon>Blattoidea</taxon>
        <taxon>Blattidae</taxon>
        <taxon>Blattinae</taxon>
        <taxon>Periplaneta</taxon>
    </lineage>
</organism>
<accession>A0ABQ8T6K0</accession>
<evidence type="ECO:0008006" key="3">
    <source>
        <dbReference type="Google" id="ProtNLM"/>
    </source>
</evidence>